<dbReference type="InterPro" id="IPR000845">
    <property type="entry name" value="Nucleoside_phosphorylase_d"/>
</dbReference>
<dbReference type="EC" id="3.2.2.9" evidence="2"/>
<evidence type="ECO:0000259" key="6">
    <source>
        <dbReference type="Pfam" id="PF01048"/>
    </source>
</evidence>
<dbReference type="OrthoDB" id="9792278at2"/>
<name>A0A2S9K8B8_9BURK</name>
<evidence type="ECO:0000313" key="8">
    <source>
        <dbReference type="Proteomes" id="UP000238589"/>
    </source>
</evidence>
<evidence type="ECO:0000256" key="4">
    <source>
        <dbReference type="ARBA" id="ARBA00022801"/>
    </source>
</evidence>
<dbReference type="SUPFAM" id="SSF53167">
    <property type="entry name" value="Purine and uridine phosphorylases"/>
    <property type="match status" value="1"/>
</dbReference>
<comment type="pathway">
    <text evidence="1">Amino-acid biosynthesis; L-methionine biosynthesis via salvage pathway; S-methyl-5-thio-alpha-D-ribose 1-phosphate from S-methyl-5'-thioadenosine (hydrolase route): step 1/2.</text>
</comment>
<dbReference type="InterPro" id="IPR035994">
    <property type="entry name" value="Nucleoside_phosphorylase_sf"/>
</dbReference>
<dbReference type="GO" id="GO:0005829">
    <property type="term" value="C:cytosol"/>
    <property type="evidence" value="ECO:0007669"/>
    <property type="project" value="TreeGrafter"/>
</dbReference>
<dbReference type="NCBIfam" id="NF004079">
    <property type="entry name" value="PRK05584.1"/>
    <property type="match status" value="1"/>
</dbReference>
<dbReference type="GO" id="GO:0009164">
    <property type="term" value="P:nucleoside catabolic process"/>
    <property type="evidence" value="ECO:0007669"/>
    <property type="project" value="InterPro"/>
</dbReference>
<dbReference type="Proteomes" id="UP000238589">
    <property type="component" value="Unassembled WGS sequence"/>
</dbReference>
<protein>
    <recommendedName>
        <fullName evidence="2">adenosylhomocysteine nucleosidase</fullName>
        <ecNumber evidence="2">3.2.2.9</ecNumber>
    </recommendedName>
</protein>
<dbReference type="AlphaFoldDB" id="A0A2S9K8B8"/>
<dbReference type="GO" id="GO:0019509">
    <property type="term" value="P:L-methionine salvage from methylthioadenosine"/>
    <property type="evidence" value="ECO:0007669"/>
    <property type="project" value="UniProtKB-UniPathway"/>
</dbReference>
<dbReference type="NCBIfam" id="TIGR01704">
    <property type="entry name" value="MTA_SAH-Nsdase"/>
    <property type="match status" value="1"/>
</dbReference>
<dbReference type="GO" id="GO:0019284">
    <property type="term" value="P:L-methionine salvage from S-adenosylmethionine"/>
    <property type="evidence" value="ECO:0007669"/>
    <property type="project" value="TreeGrafter"/>
</dbReference>
<evidence type="ECO:0000313" key="7">
    <source>
        <dbReference type="EMBL" id="PRD66678.1"/>
    </source>
</evidence>
<dbReference type="UniPathway" id="UPA00904">
    <property type="reaction ID" value="UER00871"/>
</dbReference>
<keyword evidence="8" id="KW-1185">Reference proteome</keyword>
<dbReference type="GO" id="GO:0008782">
    <property type="term" value="F:adenosylhomocysteine nucleosidase activity"/>
    <property type="evidence" value="ECO:0007669"/>
    <property type="project" value="UniProtKB-EC"/>
</dbReference>
<feature type="domain" description="Nucleoside phosphorylase" evidence="6">
    <location>
        <begin position="4"/>
        <end position="245"/>
    </location>
</feature>
<evidence type="ECO:0000256" key="2">
    <source>
        <dbReference type="ARBA" id="ARBA00011974"/>
    </source>
</evidence>
<accession>A0A2S9K8B8</accession>
<dbReference type="CDD" id="cd09008">
    <property type="entry name" value="MTAN"/>
    <property type="match status" value="1"/>
</dbReference>
<comment type="caution">
    <text evidence="7">The sequence shown here is derived from an EMBL/GenBank/DDBJ whole genome shotgun (WGS) entry which is preliminary data.</text>
</comment>
<dbReference type="Gene3D" id="3.40.50.1580">
    <property type="entry name" value="Nucleoside phosphorylase domain"/>
    <property type="match status" value="1"/>
</dbReference>
<dbReference type="PANTHER" id="PTHR46832:SF1">
    <property type="entry name" value="5'-METHYLTHIOADENOSINE_S-ADENOSYLHOMOCYSTEINE NUCLEOSIDASE"/>
    <property type="match status" value="1"/>
</dbReference>
<keyword evidence="5" id="KW-0486">Methionine biosynthesis</keyword>
<gene>
    <name evidence="7" type="ORF">C6P64_03185</name>
</gene>
<organism evidence="7 8">
    <name type="scientific">Malikia granosa</name>
    <dbReference type="NCBI Taxonomy" id="263067"/>
    <lineage>
        <taxon>Bacteria</taxon>
        <taxon>Pseudomonadati</taxon>
        <taxon>Pseudomonadota</taxon>
        <taxon>Betaproteobacteria</taxon>
        <taxon>Burkholderiales</taxon>
        <taxon>Comamonadaceae</taxon>
        <taxon>Malikia</taxon>
    </lineage>
</organism>
<evidence type="ECO:0000256" key="1">
    <source>
        <dbReference type="ARBA" id="ARBA00004945"/>
    </source>
</evidence>
<keyword evidence="4" id="KW-0378">Hydrolase</keyword>
<evidence type="ECO:0000256" key="5">
    <source>
        <dbReference type="ARBA" id="ARBA00023167"/>
    </source>
</evidence>
<dbReference type="InterPro" id="IPR010049">
    <property type="entry name" value="MTA_SAH_Nsdase"/>
</dbReference>
<keyword evidence="3" id="KW-0028">Amino-acid biosynthesis</keyword>
<proteinExistence type="predicted"/>
<sequence length="251" mass="26666">MGQTIAIISALQQEQAGLLALMPGQQPERLAGREFWRGQLHGHQVIAVLSGIGKVAAATTTAVLMERFQPQQLIFTGVAGGIADGVAVGDIVVGSSYLQHDMDASPLFPRHELPGYGRSRLAADPALLALLQQAAEQAIAWLPQQLDPATRSAFGLHAPRVHAGKIITGDRFVATAAESHALRAELAAALAVDMESAAVAQVCHDYGVPFCAVRTISDRADDQAHVDFPAFLQQVARHYSGRMLEVALSLL</sequence>
<dbReference type="PANTHER" id="PTHR46832">
    <property type="entry name" value="5'-METHYLTHIOADENOSINE/S-ADENOSYLHOMOCYSTEINE NUCLEOSIDASE"/>
    <property type="match status" value="1"/>
</dbReference>
<dbReference type="GO" id="GO:0008930">
    <property type="term" value="F:methylthioadenosine nucleosidase activity"/>
    <property type="evidence" value="ECO:0007669"/>
    <property type="project" value="InterPro"/>
</dbReference>
<dbReference type="RefSeq" id="WP_105747140.1">
    <property type="nucleotide sequence ID" value="NZ_PVLQ01000011.1"/>
</dbReference>
<dbReference type="EMBL" id="PVLQ01000011">
    <property type="protein sequence ID" value="PRD66678.1"/>
    <property type="molecule type" value="Genomic_DNA"/>
</dbReference>
<evidence type="ECO:0000256" key="3">
    <source>
        <dbReference type="ARBA" id="ARBA00022605"/>
    </source>
</evidence>
<dbReference type="Pfam" id="PF01048">
    <property type="entry name" value="PNP_UDP_1"/>
    <property type="match status" value="1"/>
</dbReference>
<reference evidence="7 8" key="1">
    <citation type="submission" date="2018-03" db="EMBL/GenBank/DDBJ databases">
        <title>Comparative genomics illustrates the genes involved in a hyperalkaliphilic mechanisms of Serpentinomonas isolated from highly-alkaline calcium-rich serpentinized springs.</title>
        <authorList>
            <person name="Suzuki S."/>
            <person name="Ishii S."/>
            <person name="Walworth N."/>
            <person name="Bird L."/>
            <person name="Kuenen J.G."/>
            <person name="Nealson K.H."/>
        </authorList>
    </citation>
    <scope>NUCLEOTIDE SEQUENCE [LARGE SCALE GENOMIC DNA]</scope>
    <source>
        <strain evidence="7 8">P1</strain>
    </source>
</reference>